<dbReference type="AlphaFoldDB" id="A0A232EIL5"/>
<proteinExistence type="predicted"/>
<dbReference type="Proteomes" id="UP000215335">
    <property type="component" value="Unassembled WGS sequence"/>
</dbReference>
<comment type="caution">
    <text evidence="1">The sequence shown here is derived from an EMBL/GenBank/DDBJ whole genome shotgun (WGS) entry which is preliminary data.</text>
</comment>
<sequence>MVLRSQNRQRKGSETVFKEVDFIGLYYGPEKPSDLNELIKAFVIELNELIKDEIEYGRKIYRVKLQCLFCDAPAKAYILKVKYHTGYYSKIGVLRTDQGFKDCSYVDDGLNDNYQQDKAILCDVFGFGLVTNVVLDYMHLICLGVVLKLIELWISGQTTVKLSDQERQLISDKLVNLKNFMPSDFSRKPRQLQNDSGYLKLADELLNCFVTDFEMIYGCKNVTFNIDNLLHVVSDVENFGCLDNYSAFRFENNKLLAGYQK</sequence>
<evidence type="ECO:0000313" key="2">
    <source>
        <dbReference type="Proteomes" id="UP000215335"/>
    </source>
</evidence>
<gene>
    <name evidence="1" type="ORF">TSAR_015164</name>
</gene>
<dbReference type="OrthoDB" id="8067290at2759"/>
<dbReference type="PANTHER" id="PTHR33053">
    <property type="entry name" value="PROTEIN, PUTATIVE-RELATED"/>
    <property type="match status" value="1"/>
</dbReference>
<evidence type="ECO:0000313" key="1">
    <source>
        <dbReference type="EMBL" id="OXU18158.1"/>
    </source>
</evidence>
<name>A0A232EIL5_9HYME</name>
<accession>A0A232EIL5</accession>
<dbReference type="EMBL" id="NNAY01004240">
    <property type="protein sequence ID" value="OXU18158.1"/>
    <property type="molecule type" value="Genomic_DNA"/>
</dbReference>
<reference evidence="1 2" key="1">
    <citation type="journal article" date="2017" name="Curr. Biol.">
        <title>The Evolution of Venom by Co-option of Single-Copy Genes.</title>
        <authorList>
            <person name="Martinson E.O."/>
            <person name="Mrinalini"/>
            <person name="Kelkar Y.D."/>
            <person name="Chang C.H."/>
            <person name="Werren J.H."/>
        </authorList>
    </citation>
    <scope>NUCLEOTIDE SEQUENCE [LARGE SCALE GENOMIC DNA]</scope>
    <source>
        <strain evidence="1 2">Alberta</strain>
        <tissue evidence="1">Whole body</tissue>
    </source>
</reference>
<protein>
    <submittedName>
        <fullName evidence="1">Uncharacterized protein</fullName>
    </submittedName>
</protein>
<keyword evidence="2" id="KW-1185">Reference proteome</keyword>
<dbReference type="STRING" id="543379.A0A232EIL5"/>
<organism evidence="1 2">
    <name type="scientific">Trichomalopsis sarcophagae</name>
    <dbReference type="NCBI Taxonomy" id="543379"/>
    <lineage>
        <taxon>Eukaryota</taxon>
        <taxon>Metazoa</taxon>
        <taxon>Ecdysozoa</taxon>
        <taxon>Arthropoda</taxon>
        <taxon>Hexapoda</taxon>
        <taxon>Insecta</taxon>
        <taxon>Pterygota</taxon>
        <taxon>Neoptera</taxon>
        <taxon>Endopterygota</taxon>
        <taxon>Hymenoptera</taxon>
        <taxon>Apocrita</taxon>
        <taxon>Proctotrupomorpha</taxon>
        <taxon>Chalcidoidea</taxon>
        <taxon>Pteromalidae</taxon>
        <taxon>Pteromalinae</taxon>
        <taxon>Trichomalopsis</taxon>
    </lineage>
</organism>